<gene>
    <name evidence="1" type="ORF">AD954_00845</name>
</gene>
<name>A0A149VET1_9PROT</name>
<dbReference type="PATRIC" id="fig|178900.7.peg.2133"/>
<dbReference type="AlphaFoldDB" id="A0A149VET1"/>
<evidence type="ECO:0000313" key="1">
    <source>
        <dbReference type="EMBL" id="KXV78709.1"/>
    </source>
</evidence>
<sequence>MGLRAILQGNAGRDAHRESLSGLGCLAGVIMPGRFWTRCAGFCEALIDWKATTPKRAGGGYAV</sequence>
<dbReference type="Proteomes" id="UP000075462">
    <property type="component" value="Unassembled WGS sequence"/>
</dbReference>
<comment type="caution">
    <text evidence="1">The sequence shown here is derived from an EMBL/GenBank/DDBJ whole genome shotgun (WGS) entry which is preliminary data.</text>
</comment>
<proteinExistence type="predicted"/>
<evidence type="ECO:0000313" key="2">
    <source>
        <dbReference type="Proteomes" id="UP000075462"/>
    </source>
</evidence>
<accession>A0A149VET1</accession>
<dbReference type="EMBL" id="LIAA01000005">
    <property type="protein sequence ID" value="KXV78709.1"/>
    <property type="molecule type" value="Genomic_DNA"/>
</dbReference>
<protein>
    <submittedName>
        <fullName evidence="1">Uncharacterized protein</fullName>
    </submittedName>
</protein>
<organism evidence="1 2">
    <name type="scientific">Acetobacter cerevisiae</name>
    <dbReference type="NCBI Taxonomy" id="178900"/>
    <lineage>
        <taxon>Bacteria</taxon>
        <taxon>Pseudomonadati</taxon>
        <taxon>Pseudomonadota</taxon>
        <taxon>Alphaproteobacteria</taxon>
        <taxon>Acetobacterales</taxon>
        <taxon>Acetobacteraceae</taxon>
        <taxon>Acetobacter</taxon>
    </lineage>
</organism>
<reference evidence="1 2" key="1">
    <citation type="submission" date="2015-06" db="EMBL/GenBank/DDBJ databases">
        <title>Improved classification and identification of acetic acid bacteria using matrix-assisted laser desorption/ionization time-of-flight mass spectrometry; Gluconobacter nephelii and Gluconobacter uchimurae are later heterotypic synonyms of Gluconobacter japonicus and Gluconobacter oxydans, respectively.</title>
        <authorList>
            <person name="Li L."/>
            <person name="Cleenwerck I."/>
            <person name="De Vuyst L."/>
            <person name="Vandamme P."/>
        </authorList>
    </citation>
    <scope>NUCLEOTIDE SEQUENCE [LARGE SCALE GENOMIC DNA]</scope>
    <source>
        <strain evidence="1 2">LMG 1545</strain>
    </source>
</reference>